<dbReference type="KEGG" id="kphy:AOZ06_41875"/>
<dbReference type="STRING" id="860235.AOZ06_41875"/>
<evidence type="ECO:0000256" key="1">
    <source>
        <dbReference type="ARBA" id="ARBA00022723"/>
    </source>
</evidence>
<keyword evidence="1" id="KW-0479">Metal-binding</keyword>
<dbReference type="GO" id="GO:0046914">
    <property type="term" value="F:transition metal ion binding"/>
    <property type="evidence" value="ECO:0007669"/>
    <property type="project" value="InterPro"/>
</dbReference>
<name>A0A0N9I8A4_9PSEU</name>
<dbReference type="Pfam" id="PF02979">
    <property type="entry name" value="NHase_alpha"/>
    <property type="match status" value="1"/>
</dbReference>
<dbReference type="Proteomes" id="UP000063699">
    <property type="component" value="Chromosome"/>
</dbReference>
<dbReference type="InterPro" id="IPR004232">
    <property type="entry name" value="CN_Hdrtase_a/SCN_Hdrlase_g"/>
</dbReference>
<dbReference type="SUPFAM" id="SSF56209">
    <property type="entry name" value="Nitrile hydratase alpha chain"/>
    <property type="match status" value="1"/>
</dbReference>
<dbReference type="OrthoDB" id="528553at2"/>
<dbReference type="EMBL" id="CP012752">
    <property type="protein sequence ID" value="ALG12544.1"/>
    <property type="molecule type" value="Genomic_DNA"/>
</dbReference>
<evidence type="ECO:0000313" key="4">
    <source>
        <dbReference type="Proteomes" id="UP000063699"/>
    </source>
</evidence>
<reference evidence="3 4" key="1">
    <citation type="submission" date="2015-07" db="EMBL/GenBank/DDBJ databases">
        <title>Genome sequencing of Kibdelosporangium phytohabitans.</title>
        <authorList>
            <person name="Qin S."/>
            <person name="Xing K."/>
        </authorList>
    </citation>
    <scope>NUCLEOTIDE SEQUENCE [LARGE SCALE GENOMIC DNA]</scope>
    <source>
        <strain evidence="3 4">KLBMP1111</strain>
    </source>
</reference>
<keyword evidence="4" id="KW-1185">Reference proteome</keyword>
<accession>A0A0N9I8A4</accession>
<feature type="domain" description="Nitrile hydratase alpha/Thiocyanate hydrolase gamma" evidence="2">
    <location>
        <begin position="10"/>
        <end position="194"/>
    </location>
</feature>
<protein>
    <submittedName>
        <fullName evidence="3">Nitrile hydratase subunit alpha</fullName>
    </submittedName>
</protein>
<dbReference type="Gene3D" id="3.90.330.10">
    <property type="entry name" value="Nitrile hydratase alpha /Thiocyanate hydrolase gamma"/>
    <property type="match status" value="1"/>
</dbReference>
<gene>
    <name evidence="3" type="ORF">AOZ06_41875</name>
</gene>
<organism evidence="3 4">
    <name type="scientific">Kibdelosporangium phytohabitans</name>
    <dbReference type="NCBI Taxonomy" id="860235"/>
    <lineage>
        <taxon>Bacteria</taxon>
        <taxon>Bacillati</taxon>
        <taxon>Actinomycetota</taxon>
        <taxon>Actinomycetes</taxon>
        <taxon>Pseudonocardiales</taxon>
        <taxon>Pseudonocardiaceae</taxon>
        <taxon>Kibdelosporangium</taxon>
    </lineage>
</organism>
<dbReference type="GO" id="GO:0003824">
    <property type="term" value="F:catalytic activity"/>
    <property type="evidence" value="ECO:0007669"/>
    <property type="project" value="InterPro"/>
</dbReference>
<sequence length="196" mass="21599">MSGDHSDAPIAARVRRMEHLLEQRGLVEPGVLDETLAAFLNRATPMNGARIVARAWTDPVFRERLLVDAQAAIAGLELSMGGGLRVQDLQVVANSEDEHNVVVCTLCSCYPLALLGPSPTWYKSEAYRSRVVREPREVLREFGVDLRPEVGIEVWDANSEIRYMVVPNRPPGTENLTEEQLAALVTRNGLIGTALV</sequence>
<evidence type="ECO:0000313" key="3">
    <source>
        <dbReference type="EMBL" id="ALG12544.1"/>
    </source>
</evidence>
<dbReference type="AlphaFoldDB" id="A0A0N9I8A4"/>
<evidence type="ECO:0000259" key="2">
    <source>
        <dbReference type="Pfam" id="PF02979"/>
    </source>
</evidence>
<dbReference type="RefSeq" id="WP_054294436.1">
    <property type="nucleotide sequence ID" value="NZ_CP012752.1"/>
</dbReference>
<proteinExistence type="predicted"/>
<dbReference type="InterPro" id="IPR036648">
    <property type="entry name" value="CN_Hdrase_a/SCN_Hdrase_g_sf"/>
</dbReference>